<evidence type="ECO:0000256" key="8">
    <source>
        <dbReference type="ARBA" id="ARBA00049244"/>
    </source>
</evidence>
<keyword evidence="5" id="KW-0235">DNA replication</keyword>
<dbReference type="Gene3D" id="1.20.272.10">
    <property type="match status" value="1"/>
</dbReference>
<dbReference type="InterPro" id="IPR005790">
    <property type="entry name" value="DNA_polIII_delta"/>
</dbReference>
<evidence type="ECO:0000256" key="4">
    <source>
        <dbReference type="ARBA" id="ARBA00022695"/>
    </source>
</evidence>
<dbReference type="EMBL" id="DVFI01000041">
    <property type="protein sequence ID" value="HIQ62565.1"/>
    <property type="molecule type" value="Genomic_DNA"/>
</dbReference>
<organism evidence="11 12">
    <name type="scientific">Candidatus Avichristensenella intestinipullorum</name>
    <dbReference type="NCBI Taxonomy" id="2840693"/>
    <lineage>
        <taxon>Bacteria</taxon>
        <taxon>Bacillati</taxon>
        <taxon>Bacillota</taxon>
        <taxon>Clostridia</taxon>
        <taxon>Candidatus Avichristensenella</taxon>
    </lineage>
</organism>
<dbReference type="InterPro" id="IPR027417">
    <property type="entry name" value="P-loop_NTPase"/>
</dbReference>
<dbReference type="PANTHER" id="PTHR34388">
    <property type="entry name" value="DNA POLYMERASE III SUBUNIT DELTA"/>
    <property type="match status" value="1"/>
</dbReference>
<evidence type="ECO:0000313" key="12">
    <source>
        <dbReference type="Proteomes" id="UP000886819"/>
    </source>
</evidence>
<keyword evidence="4 11" id="KW-0548">Nucleotidyltransferase</keyword>
<keyword evidence="6" id="KW-0239">DNA-directed DNA polymerase</keyword>
<dbReference type="PANTHER" id="PTHR34388:SF1">
    <property type="entry name" value="DNA POLYMERASE III SUBUNIT DELTA"/>
    <property type="match status" value="1"/>
</dbReference>
<evidence type="ECO:0000256" key="5">
    <source>
        <dbReference type="ARBA" id="ARBA00022705"/>
    </source>
</evidence>
<dbReference type="GO" id="GO:0009360">
    <property type="term" value="C:DNA polymerase III complex"/>
    <property type="evidence" value="ECO:0007669"/>
    <property type="project" value="InterPro"/>
</dbReference>
<proteinExistence type="inferred from homology"/>
<dbReference type="SUPFAM" id="SSF52540">
    <property type="entry name" value="P-loop containing nucleoside triphosphate hydrolases"/>
    <property type="match status" value="1"/>
</dbReference>
<keyword evidence="3 11" id="KW-0808">Transferase</keyword>
<dbReference type="GO" id="GO:0003677">
    <property type="term" value="F:DNA binding"/>
    <property type="evidence" value="ECO:0007669"/>
    <property type="project" value="InterPro"/>
</dbReference>
<dbReference type="InterPro" id="IPR048466">
    <property type="entry name" value="DNA_pol3_delta-like_C"/>
</dbReference>
<comment type="caution">
    <text evidence="11">The sequence shown here is derived from an EMBL/GenBank/DDBJ whole genome shotgun (WGS) entry which is preliminary data.</text>
</comment>
<dbReference type="Pfam" id="PF06144">
    <property type="entry name" value="DNA_pol3_delta"/>
    <property type="match status" value="1"/>
</dbReference>
<dbReference type="AlphaFoldDB" id="A0A9D0YXA7"/>
<dbReference type="NCBIfam" id="TIGR01128">
    <property type="entry name" value="holA"/>
    <property type="match status" value="1"/>
</dbReference>
<evidence type="ECO:0000256" key="1">
    <source>
        <dbReference type="ARBA" id="ARBA00012417"/>
    </source>
</evidence>
<dbReference type="GO" id="GO:0006261">
    <property type="term" value="P:DNA-templated DNA replication"/>
    <property type="evidence" value="ECO:0007669"/>
    <property type="project" value="TreeGrafter"/>
</dbReference>
<accession>A0A9D0YXA7</accession>
<evidence type="ECO:0000256" key="7">
    <source>
        <dbReference type="ARBA" id="ARBA00034754"/>
    </source>
</evidence>
<dbReference type="SUPFAM" id="SSF48019">
    <property type="entry name" value="post-AAA+ oligomerization domain-like"/>
    <property type="match status" value="1"/>
</dbReference>
<comment type="similarity">
    <text evidence="7">Belongs to the DNA polymerase HolA subunit family.</text>
</comment>
<sequence length="338" mass="37011">MTHEEFFDALKRGEIAPAYFFHGEEEHVKASALEALRARLLPAGLEALNETALQNPAAAVVVAAAETLPLMAERRLVVVRDSALLTAGKASDEAAESAALVDYLGRLPDTACVVFFCRGVADGRKKLTQALLKQAAVVRFDPLGDAALARWIASRLRRTGKRISAANAEFLVFTCGRELLTLGQELDKLSAHAGEREEISRADIETVATPTLECTVFQMVDALVEGREPEAFRLLAAMLERRQERIGILAMIARQYRHMLHASLMKGAGLSDAQVQKALGVPAFAYRRLLQQMRGMDDDALRARLNLCVETDFAIKSGRMREDAALERVMLRLGGGNV</sequence>
<reference evidence="11" key="1">
    <citation type="submission" date="2020-10" db="EMBL/GenBank/DDBJ databases">
        <authorList>
            <person name="Gilroy R."/>
        </authorList>
    </citation>
    <scope>NUCLEOTIDE SEQUENCE</scope>
    <source>
        <strain evidence="11">ChiHile30-977</strain>
    </source>
</reference>
<evidence type="ECO:0000259" key="10">
    <source>
        <dbReference type="Pfam" id="PF21694"/>
    </source>
</evidence>
<evidence type="ECO:0000313" key="11">
    <source>
        <dbReference type="EMBL" id="HIQ62565.1"/>
    </source>
</evidence>
<feature type="domain" description="DNA polymerase III delta N-terminal" evidence="9">
    <location>
        <begin position="19"/>
        <end position="140"/>
    </location>
</feature>
<gene>
    <name evidence="11" type="primary">holA</name>
    <name evidence="11" type="ORF">IAA66_03135</name>
</gene>
<dbReference type="InterPro" id="IPR010372">
    <property type="entry name" value="DNA_pol3_delta_N"/>
</dbReference>
<feature type="domain" description="DNA polymerase III delta subunit-like C-terminal" evidence="10">
    <location>
        <begin position="215"/>
        <end position="332"/>
    </location>
</feature>
<name>A0A9D0YXA7_9FIRM</name>
<reference evidence="11" key="2">
    <citation type="journal article" date="2021" name="PeerJ">
        <title>Extensive microbial diversity within the chicken gut microbiome revealed by metagenomics and culture.</title>
        <authorList>
            <person name="Gilroy R."/>
            <person name="Ravi A."/>
            <person name="Getino M."/>
            <person name="Pursley I."/>
            <person name="Horton D.L."/>
            <person name="Alikhan N.F."/>
            <person name="Baker D."/>
            <person name="Gharbi K."/>
            <person name="Hall N."/>
            <person name="Watson M."/>
            <person name="Adriaenssens E.M."/>
            <person name="Foster-Nyarko E."/>
            <person name="Jarju S."/>
            <person name="Secka A."/>
            <person name="Antonio M."/>
            <person name="Oren A."/>
            <person name="Chaudhuri R.R."/>
            <person name="La Ragione R."/>
            <person name="Hildebrand F."/>
            <person name="Pallen M.J."/>
        </authorList>
    </citation>
    <scope>NUCLEOTIDE SEQUENCE</scope>
    <source>
        <strain evidence="11">ChiHile30-977</strain>
    </source>
</reference>
<dbReference type="GO" id="GO:0003887">
    <property type="term" value="F:DNA-directed DNA polymerase activity"/>
    <property type="evidence" value="ECO:0007669"/>
    <property type="project" value="UniProtKB-KW"/>
</dbReference>
<dbReference type="InterPro" id="IPR008921">
    <property type="entry name" value="DNA_pol3_clamp-load_cplx_C"/>
</dbReference>
<protein>
    <recommendedName>
        <fullName evidence="2">DNA polymerase III subunit delta</fullName>
        <ecNumber evidence="1">2.7.7.7</ecNumber>
    </recommendedName>
</protein>
<evidence type="ECO:0000259" key="9">
    <source>
        <dbReference type="Pfam" id="PF06144"/>
    </source>
</evidence>
<dbReference type="EC" id="2.7.7.7" evidence="1"/>
<comment type="catalytic activity">
    <reaction evidence="8">
        <text>DNA(n) + a 2'-deoxyribonucleoside 5'-triphosphate = DNA(n+1) + diphosphate</text>
        <dbReference type="Rhea" id="RHEA:22508"/>
        <dbReference type="Rhea" id="RHEA-COMP:17339"/>
        <dbReference type="Rhea" id="RHEA-COMP:17340"/>
        <dbReference type="ChEBI" id="CHEBI:33019"/>
        <dbReference type="ChEBI" id="CHEBI:61560"/>
        <dbReference type="ChEBI" id="CHEBI:173112"/>
        <dbReference type="EC" id="2.7.7.7"/>
    </reaction>
</comment>
<dbReference type="Proteomes" id="UP000886819">
    <property type="component" value="Unassembled WGS sequence"/>
</dbReference>
<dbReference type="Gene3D" id="1.10.8.60">
    <property type="match status" value="1"/>
</dbReference>
<evidence type="ECO:0000256" key="3">
    <source>
        <dbReference type="ARBA" id="ARBA00022679"/>
    </source>
</evidence>
<evidence type="ECO:0000256" key="2">
    <source>
        <dbReference type="ARBA" id="ARBA00017703"/>
    </source>
</evidence>
<evidence type="ECO:0000256" key="6">
    <source>
        <dbReference type="ARBA" id="ARBA00022932"/>
    </source>
</evidence>
<dbReference type="Pfam" id="PF21694">
    <property type="entry name" value="DNA_pol3_delta_C"/>
    <property type="match status" value="1"/>
</dbReference>
<dbReference type="Gene3D" id="3.40.50.300">
    <property type="entry name" value="P-loop containing nucleotide triphosphate hydrolases"/>
    <property type="match status" value="1"/>
</dbReference>